<evidence type="ECO:0000313" key="2">
    <source>
        <dbReference type="EMBL" id="KAJ1182468.1"/>
    </source>
</evidence>
<feature type="region of interest" description="Disordered" evidence="1">
    <location>
        <begin position="1"/>
        <end position="67"/>
    </location>
</feature>
<comment type="caution">
    <text evidence="2">The sequence shown here is derived from an EMBL/GenBank/DDBJ whole genome shotgun (WGS) entry which is preliminary data.</text>
</comment>
<feature type="compositionally biased region" description="Low complexity" evidence="1">
    <location>
        <begin position="102"/>
        <end position="112"/>
    </location>
</feature>
<protein>
    <recommendedName>
        <fullName evidence="4">Basic proline-rich protein-like</fullName>
    </recommendedName>
</protein>
<feature type="region of interest" description="Disordered" evidence="1">
    <location>
        <begin position="85"/>
        <end position="210"/>
    </location>
</feature>
<proteinExistence type="predicted"/>
<dbReference type="EMBL" id="JANPWB010000006">
    <property type="protein sequence ID" value="KAJ1182468.1"/>
    <property type="molecule type" value="Genomic_DNA"/>
</dbReference>
<dbReference type="Proteomes" id="UP001066276">
    <property type="component" value="Chromosome 3_2"/>
</dbReference>
<gene>
    <name evidence="2" type="ORF">NDU88_007658</name>
</gene>
<name>A0AAV7U3R4_PLEWA</name>
<feature type="compositionally biased region" description="Low complexity" evidence="1">
    <location>
        <begin position="174"/>
        <end position="191"/>
    </location>
</feature>
<organism evidence="2 3">
    <name type="scientific">Pleurodeles waltl</name>
    <name type="common">Iberian ribbed newt</name>
    <dbReference type="NCBI Taxonomy" id="8319"/>
    <lineage>
        <taxon>Eukaryota</taxon>
        <taxon>Metazoa</taxon>
        <taxon>Chordata</taxon>
        <taxon>Craniata</taxon>
        <taxon>Vertebrata</taxon>
        <taxon>Euteleostomi</taxon>
        <taxon>Amphibia</taxon>
        <taxon>Batrachia</taxon>
        <taxon>Caudata</taxon>
        <taxon>Salamandroidea</taxon>
        <taxon>Salamandridae</taxon>
        <taxon>Pleurodelinae</taxon>
        <taxon>Pleurodeles</taxon>
    </lineage>
</organism>
<dbReference type="AlphaFoldDB" id="A0AAV7U3R4"/>
<accession>A0AAV7U3R4</accession>
<keyword evidence="3" id="KW-1185">Reference proteome</keyword>
<evidence type="ECO:0000256" key="1">
    <source>
        <dbReference type="SAM" id="MobiDB-lite"/>
    </source>
</evidence>
<evidence type="ECO:0000313" key="3">
    <source>
        <dbReference type="Proteomes" id="UP001066276"/>
    </source>
</evidence>
<reference evidence="2" key="1">
    <citation type="journal article" date="2022" name="bioRxiv">
        <title>Sequencing and chromosome-scale assembly of the giantPleurodeles waltlgenome.</title>
        <authorList>
            <person name="Brown T."/>
            <person name="Elewa A."/>
            <person name="Iarovenko S."/>
            <person name="Subramanian E."/>
            <person name="Araus A.J."/>
            <person name="Petzold A."/>
            <person name="Susuki M."/>
            <person name="Suzuki K.-i.T."/>
            <person name="Hayashi T."/>
            <person name="Toyoda A."/>
            <person name="Oliveira C."/>
            <person name="Osipova E."/>
            <person name="Leigh N.D."/>
            <person name="Simon A."/>
            <person name="Yun M.H."/>
        </authorList>
    </citation>
    <scope>NUCLEOTIDE SEQUENCE</scope>
    <source>
        <strain evidence="2">20211129_DDA</strain>
        <tissue evidence="2">Liver</tissue>
    </source>
</reference>
<feature type="compositionally biased region" description="Pro residues" evidence="1">
    <location>
        <begin position="113"/>
        <end position="123"/>
    </location>
</feature>
<evidence type="ECO:0008006" key="4">
    <source>
        <dbReference type="Google" id="ProtNLM"/>
    </source>
</evidence>
<sequence>MVPSCWPPNSDSNLLAPLLGGKIRGDTPPPATSRRPPLGGPPVVHSCGSPKPPGAQVSTLRAAPTGAGSRPLLRFLARRPLEEGLIGSPGALTCTPGPAVKPRGPAAAADPSGPLPLLPPRPAFPRGAAALKGRRGRRPPFGPGNLVQPTASPRPTAGAQPHRSPVSRPAHGLRVMAVRAGARGRRSPAGPSGAGTLGDRHVPDPCHAPH</sequence>